<dbReference type="GO" id="GO:0016787">
    <property type="term" value="F:hydrolase activity"/>
    <property type="evidence" value="ECO:0007669"/>
    <property type="project" value="UniProtKB-KW"/>
</dbReference>
<dbReference type="Proteomes" id="UP001530400">
    <property type="component" value="Unassembled WGS sequence"/>
</dbReference>
<dbReference type="SUPFAM" id="SSF144091">
    <property type="entry name" value="Rhomboid-like"/>
    <property type="match status" value="1"/>
</dbReference>
<name>A0ABD3NBU3_9STRA</name>
<comment type="caution">
    <text evidence="10">The sequence shown here is derived from an EMBL/GenBank/DDBJ whole genome shotgun (WGS) entry which is preliminary data.</text>
</comment>
<feature type="transmembrane region" description="Helical" evidence="7">
    <location>
        <begin position="274"/>
        <end position="293"/>
    </location>
</feature>
<dbReference type="InterPro" id="IPR050925">
    <property type="entry name" value="Rhomboid_protease_S54"/>
</dbReference>
<dbReference type="GO" id="GO:0016020">
    <property type="term" value="C:membrane"/>
    <property type="evidence" value="ECO:0007669"/>
    <property type="project" value="UniProtKB-SubCell"/>
</dbReference>
<dbReference type="Gene3D" id="1.20.1540.10">
    <property type="entry name" value="Rhomboid-like"/>
    <property type="match status" value="1"/>
</dbReference>
<evidence type="ECO:0000256" key="8">
    <source>
        <dbReference type="SAM" id="SignalP"/>
    </source>
</evidence>
<organism evidence="10 11">
    <name type="scientific">Cyclotella atomus</name>
    <dbReference type="NCBI Taxonomy" id="382360"/>
    <lineage>
        <taxon>Eukaryota</taxon>
        <taxon>Sar</taxon>
        <taxon>Stramenopiles</taxon>
        <taxon>Ochrophyta</taxon>
        <taxon>Bacillariophyta</taxon>
        <taxon>Coscinodiscophyceae</taxon>
        <taxon>Thalassiosirophycidae</taxon>
        <taxon>Stephanodiscales</taxon>
        <taxon>Stephanodiscaceae</taxon>
        <taxon>Cyclotella</taxon>
    </lineage>
</organism>
<keyword evidence="5 7" id="KW-1133">Transmembrane helix</keyword>
<proteinExistence type="inferred from homology"/>
<feature type="signal peptide" evidence="8">
    <location>
        <begin position="1"/>
        <end position="18"/>
    </location>
</feature>
<comment type="subcellular location">
    <subcellularLocation>
        <location evidence="1">Membrane</location>
        <topology evidence="1">Multi-pass membrane protein</topology>
    </subcellularLocation>
</comment>
<dbReference type="Pfam" id="PF01694">
    <property type="entry name" value="Rhomboid"/>
    <property type="match status" value="1"/>
</dbReference>
<evidence type="ECO:0000313" key="11">
    <source>
        <dbReference type="Proteomes" id="UP001530400"/>
    </source>
</evidence>
<dbReference type="PANTHER" id="PTHR43731">
    <property type="entry name" value="RHOMBOID PROTEASE"/>
    <property type="match status" value="1"/>
</dbReference>
<accession>A0ABD3NBU3</accession>
<evidence type="ECO:0000256" key="6">
    <source>
        <dbReference type="ARBA" id="ARBA00023136"/>
    </source>
</evidence>
<keyword evidence="11" id="KW-1185">Reference proteome</keyword>
<reference evidence="10 11" key="1">
    <citation type="submission" date="2024-10" db="EMBL/GenBank/DDBJ databases">
        <title>Updated reference genomes for cyclostephanoid diatoms.</title>
        <authorList>
            <person name="Roberts W.R."/>
            <person name="Alverson A.J."/>
        </authorList>
    </citation>
    <scope>NUCLEOTIDE SEQUENCE [LARGE SCALE GENOMIC DNA]</scope>
    <source>
        <strain evidence="10 11">AJA010-31</strain>
    </source>
</reference>
<dbReference type="PANTHER" id="PTHR43731:SF14">
    <property type="entry name" value="PRESENILIN-ASSOCIATED RHOMBOID-LIKE PROTEIN, MITOCHONDRIAL"/>
    <property type="match status" value="1"/>
</dbReference>
<dbReference type="InterPro" id="IPR035952">
    <property type="entry name" value="Rhomboid-like_sf"/>
</dbReference>
<evidence type="ECO:0000256" key="7">
    <source>
        <dbReference type="SAM" id="Phobius"/>
    </source>
</evidence>
<evidence type="ECO:0000256" key="2">
    <source>
        <dbReference type="ARBA" id="ARBA00009045"/>
    </source>
</evidence>
<comment type="similarity">
    <text evidence="2">Belongs to the peptidase S54 family.</text>
</comment>
<dbReference type="EMBL" id="JALLPJ020001231">
    <property type="protein sequence ID" value="KAL3773500.1"/>
    <property type="molecule type" value="Genomic_DNA"/>
</dbReference>
<gene>
    <name evidence="10" type="ORF">ACHAWO_012761</name>
</gene>
<keyword evidence="6 7" id="KW-0472">Membrane</keyword>
<feature type="chain" id="PRO_5044869061" description="Peptidase S54 rhomboid domain-containing protein" evidence="8">
    <location>
        <begin position="19"/>
        <end position="484"/>
    </location>
</feature>
<feature type="transmembrane region" description="Helical" evidence="7">
    <location>
        <begin position="305"/>
        <end position="324"/>
    </location>
</feature>
<keyword evidence="8" id="KW-0732">Signal</keyword>
<dbReference type="AlphaFoldDB" id="A0ABD3NBU3"/>
<dbReference type="InterPro" id="IPR022764">
    <property type="entry name" value="Peptidase_S54_rhomboid_dom"/>
</dbReference>
<feature type="transmembrane region" description="Helical" evidence="7">
    <location>
        <begin position="388"/>
        <end position="409"/>
    </location>
</feature>
<evidence type="ECO:0000256" key="5">
    <source>
        <dbReference type="ARBA" id="ARBA00022989"/>
    </source>
</evidence>
<evidence type="ECO:0000256" key="3">
    <source>
        <dbReference type="ARBA" id="ARBA00022692"/>
    </source>
</evidence>
<evidence type="ECO:0000256" key="4">
    <source>
        <dbReference type="ARBA" id="ARBA00022801"/>
    </source>
</evidence>
<feature type="domain" description="Peptidase S54 rhomboid" evidence="9">
    <location>
        <begin position="266"/>
        <end position="405"/>
    </location>
</feature>
<evidence type="ECO:0000313" key="10">
    <source>
        <dbReference type="EMBL" id="KAL3773500.1"/>
    </source>
</evidence>
<evidence type="ECO:0000259" key="9">
    <source>
        <dbReference type="Pfam" id="PF01694"/>
    </source>
</evidence>
<sequence>MRVGHILAPALLLHTCAAYLKTPFAIRLHNEIGFQRQRKSYQTSSVFGKMKDSDDDDDDEWLNLSDPIDFTDLEEKILDRDSINMGWIRAREPPQPKRRMDPMTDNELELITRRKARLQKEETKRKFADKWFPFLSPLMTFLIPQKMASSYGQVRHRSFVRTNIISGPDSGRNLLVLINVIAFAYQLATAVHYLPGFNRVLASSVAGDAISASLSNTLQWTRADVIFRALASAGVAIYSVRGIAAHSLGPFFIDFAHQPYPLSHFQRHRYITSGFLHGSLVHLGMNLRALLSLPRWLENGIGRGVYLSSYLIAIVTGNIAHTFSTLDELPGRRSSSLAIGASGGICGLYGLMFVSLCKMNNSMAAQYVFKQMLWLVAFGYLVPNISNAAHIGGFLGGALVGYLFGPEYYMTRGRGLDRMEPEFRSVVGPGKYPDPHQSLIPLKYLWSGVLTAFLIMPDLQSIPISIVKGILKPGSLSNVRALLL</sequence>
<protein>
    <recommendedName>
        <fullName evidence="9">Peptidase S54 rhomboid domain-containing protein</fullName>
    </recommendedName>
</protein>
<keyword evidence="3 7" id="KW-0812">Transmembrane</keyword>
<feature type="transmembrane region" description="Helical" evidence="7">
    <location>
        <begin position="336"/>
        <end position="357"/>
    </location>
</feature>
<evidence type="ECO:0000256" key="1">
    <source>
        <dbReference type="ARBA" id="ARBA00004141"/>
    </source>
</evidence>
<keyword evidence="4" id="KW-0378">Hydrolase</keyword>